<gene>
    <name evidence="1" type="primary">putA</name>
    <name evidence="1" type="ORF">PSYPI_46155</name>
</gene>
<keyword evidence="1" id="KW-0560">Oxidoreductase</keyword>
<accession>F3GQL2</accession>
<evidence type="ECO:0000313" key="2">
    <source>
        <dbReference type="Proteomes" id="UP000004986"/>
    </source>
</evidence>
<protein>
    <submittedName>
        <fullName evidence="1">Trifunctional transcriptional regulator/proline dehydrogenase/pyrroline-5-carboxylate dehydrogenase</fullName>
        <ecNumber evidence="1">1.5.99.8</ecNumber>
    </submittedName>
</protein>
<dbReference type="AlphaFoldDB" id="F3GQL2"/>
<reference evidence="1 2" key="1">
    <citation type="journal article" date="2011" name="PLoS Pathog.">
        <title>Dynamic evolution of pathogenicity revealed by sequencing and comparative genomics of 19 Pseudomonas syringae isolates.</title>
        <authorList>
            <person name="Baltrus D.A."/>
            <person name="Nishimura M.T."/>
            <person name="Romanchuk A."/>
            <person name="Chang J.H."/>
            <person name="Mukhtar M.S."/>
            <person name="Cherkis K."/>
            <person name="Roach J."/>
            <person name="Grant S.R."/>
            <person name="Jones C.D."/>
            <person name="Dangl J.L."/>
        </authorList>
    </citation>
    <scope>NUCLEOTIDE SEQUENCE [LARGE SCALE GENOMIC DNA]</scope>
    <source>
        <strain evidence="1 2">1704B</strain>
    </source>
</reference>
<evidence type="ECO:0000313" key="1">
    <source>
        <dbReference type="EMBL" id="EGH49365.1"/>
    </source>
</evidence>
<name>F3GQL2_PSESJ</name>
<proteinExistence type="predicted"/>
<dbReference type="Proteomes" id="UP000004986">
    <property type="component" value="Unassembled WGS sequence"/>
</dbReference>
<dbReference type="EC" id="1.5.99.8" evidence="1"/>
<sequence>YRLLSTRPQDAIEKSFVRSDALSAPDTRLREVLGKPLQALKAWAASTQ</sequence>
<dbReference type="GO" id="GO:0016491">
    <property type="term" value="F:oxidoreductase activity"/>
    <property type="evidence" value="ECO:0007669"/>
    <property type="project" value="UniProtKB-KW"/>
</dbReference>
<feature type="non-terminal residue" evidence="1">
    <location>
        <position position="1"/>
    </location>
</feature>
<comment type="caution">
    <text evidence="1">The sequence shown here is derived from an EMBL/GenBank/DDBJ whole genome shotgun (WGS) entry which is preliminary data.</text>
</comment>
<dbReference type="EMBL" id="AEAI01004178">
    <property type="protein sequence ID" value="EGH49365.1"/>
    <property type="molecule type" value="Genomic_DNA"/>
</dbReference>
<feature type="non-terminal residue" evidence="1">
    <location>
        <position position="48"/>
    </location>
</feature>
<keyword evidence="2" id="KW-1185">Reference proteome</keyword>
<organism evidence="1 2">
    <name type="scientific">Pseudomonas syringae pv. pisi str. 1704B</name>
    <dbReference type="NCBI Taxonomy" id="629263"/>
    <lineage>
        <taxon>Bacteria</taxon>
        <taxon>Pseudomonadati</taxon>
        <taxon>Pseudomonadota</taxon>
        <taxon>Gammaproteobacteria</taxon>
        <taxon>Pseudomonadales</taxon>
        <taxon>Pseudomonadaceae</taxon>
        <taxon>Pseudomonas</taxon>
        <taxon>Pseudomonas syringae</taxon>
    </lineage>
</organism>